<dbReference type="PROSITE" id="PS01081">
    <property type="entry name" value="HTH_TETR_1"/>
    <property type="match status" value="1"/>
</dbReference>
<protein>
    <submittedName>
        <fullName evidence="5">AcrR family transcriptional regulator</fullName>
    </submittedName>
</protein>
<proteinExistence type="predicted"/>
<organism evidence="5 6">
    <name type="scientific">Salirhabdus euzebyi</name>
    <dbReference type="NCBI Taxonomy" id="394506"/>
    <lineage>
        <taxon>Bacteria</taxon>
        <taxon>Bacillati</taxon>
        <taxon>Bacillota</taxon>
        <taxon>Bacilli</taxon>
        <taxon>Bacillales</taxon>
        <taxon>Bacillaceae</taxon>
        <taxon>Salirhabdus</taxon>
    </lineage>
</organism>
<dbReference type="InterPro" id="IPR001647">
    <property type="entry name" value="HTH_TetR"/>
</dbReference>
<dbReference type="Gene3D" id="1.10.357.10">
    <property type="entry name" value="Tetracycline Repressor, domain 2"/>
    <property type="match status" value="1"/>
</dbReference>
<dbReference type="PANTHER" id="PTHR43479:SF11">
    <property type="entry name" value="ACREF_ENVCD OPERON REPRESSOR-RELATED"/>
    <property type="match status" value="1"/>
</dbReference>
<keyword evidence="1" id="KW-0678">Repressor</keyword>
<dbReference type="RefSeq" id="WP_174496832.1">
    <property type="nucleotide sequence ID" value="NZ_CADDWK010000009.1"/>
</dbReference>
<gene>
    <name evidence="5" type="ORF">HNQ94_002513</name>
</gene>
<evidence type="ECO:0000313" key="5">
    <source>
        <dbReference type="EMBL" id="MBB6454062.1"/>
    </source>
</evidence>
<sequence length="219" mass="25971">MSRAFEKLAEEKQQVILKVCIEEFAKNGYEKTTTEMITKRAGISKGLIFHYFGSKKNLFLYIVKYVYELLADANEKEFLEGSSSTEFFERVKDLFIIKSKLSSQYFYENQFILNTFFHPPVALKEEINKLYTEHLKTYKSIDALQKVFKKELINEERLREGITPNRVLRMTMFIVEQLTNKFILTLTKQEKIEFHVKDLEPIITELEDYLEIVKLGVYK</sequence>
<dbReference type="InterPro" id="IPR009057">
    <property type="entry name" value="Homeodomain-like_sf"/>
</dbReference>
<keyword evidence="2 3" id="KW-0238">DNA-binding</keyword>
<feature type="DNA-binding region" description="H-T-H motif" evidence="3">
    <location>
        <begin position="33"/>
        <end position="52"/>
    </location>
</feature>
<dbReference type="PROSITE" id="PS50977">
    <property type="entry name" value="HTH_TETR_2"/>
    <property type="match status" value="1"/>
</dbReference>
<dbReference type="AlphaFoldDB" id="A0A841Q6Y5"/>
<dbReference type="EMBL" id="JACHGH010000007">
    <property type="protein sequence ID" value="MBB6454062.1"/>
    <property type="molecule type" value="Genomic_DNA"/>
</dbReference>
<dbReference type="InterPro" id="IPR036271">
    <property type="entry name" value="Tet_transcr_reg_TetR-rel_C_sf"/>
</dbReference>
<evidence type="ECO:0000256" key="2">
    <source>
        <dbReference type="ARBA" id="ARBA00023125"/>
    </source>
</evidence>
<evidence type="ECO:0000256" key="1">
    <source>
        <dbReference type="ARBA" id="ARBA00022491"/>
    </source>
</evidence>
<evidence type="ECO:0000256" key="3">
    <source>
        <dbReference type="PROSITE-ProRule" id="PRU00335"/>
    </source>
</evidence>
<keyword evidence="6" id="KW-1185">Reference proteome</keyword>
<evidence type="ECO:0000259" key="4">
    <source>
        <dbReference type="PROSITE" id="PS50977"/>
    </source>
</evidence>
<comment type="caution">
    <text evidence="5">The sequence shown here is derived from an EMBL/GenBank/DDBJ whole genome shotgun (WGS) entry which is preliminary data.</text>
</comment>
<dbReference type="InterPro" id="IPR050624">
    <property type="entry name" value="HTH-type_Tx_Regulator"/>
</dbReference>
<dbReference type="Proteomes" id="UP000581688">
    <property type="component" value="Unassembled WGS sequence"/>
</dbReference>
<accession>A0A841Q6Y5</accession>
<feature type="domain" description="HTH tetR-type" evidence="4">
    <location>
        <begin position="10"/>
        <end position="70"/>
    </location>
</feature>
<dbReference type="GO" id="GO:0003677">
    <property type="term" value="F:DNA binding"/>
    <property type="evidence" value="ECO:0007669"/>
    <property type="project" value="UniProtKB-UniRule"/>
</dbReference>
<dbReference type="InterPro" id="IPR023772">
    <property type="entry name" value="DNA-bd_HTH_TetR-type_CS"/>
</dbReference>
<reference evidence="5 6" key="1">
    <citation type="submission" date="2020-08" db="EMBL/GenBank/DDBJ databases">
        <title>Genomic Encyclopedia of Type Strains, Phase IV (KMG-IV): sequencing the most valuable type-strain genomes for metagenomic binning, comparative biology and taxonomic classification.</title>
        <authorList>
            <person name="Goeker M."/>
        </authorList>
    </citation>
    <scope>NUCLEOTIDE SEQUENCE [LARGE SCALE GENOMIC DNA]</scope>
    <source>
        <strain evidence="5 6">DSM 19612</strain>
    </source>
</reference>
<dbReference type="SUPFAM" id="SSF48498">
    <property type="entry name" value="Tetracyclin repressor-like, C-terminal domain"/>
    <property type="match status" value="1"/>
</dbReference>
<dbReference type="Gene3D" id="1.10.10.60">
    <property type="entry name" value="Homeodomain-like"/>
    <property type="match status" value="1"/>
</dbReference>
<evidence type="ECO:0000313" key="6">
    <source>
        <dbReference type="Proteomes" id="UP000581688"/>
    </source>
</evidence>
<dbReference type="SUPFAM" id="SSF46689">
    <property type="entry name" value="Homeodomain-like"/>
    <property type="match status" value="1"/>
</dbReference>
<name>A0A841Q6Y5_9BACI</name>
<dbReference type="PRINTS" id="PR00455">
    <property type="entry name" value="HTHTETR"/>
</dbReference>
<dbReference type="Pfam" id="PF00440">
    <property type="entry name" value="TetR_N"/>
    <property type="match status" value="1"/>
</dbReference>
<dbReference type="PANTHER" id="PTHR43479">
    <property type="entry name" value="ACREF/ENVCD OPERON REPRESSOR-RELATED"/>
    <property type="match status" value="1"/>
</dbReference>